<dbReference type="Gene3D" id="3.10.120.10">
    <property type="entry name" value="Cytochrome b5-like heme/steroid binding domain"/>
    <property type="match status" value="1"/>
</dbReference>
<accession>A0A6A6PJ02</accession>
<keyword evidence="4" id="KW-1185">Reference proteome</keyword>
<feature type="region of interest" description="Disordered" evidence="1">
    <location>
        <begin position="22"/>
        <end position="52"/>
    </location>
</feature>
<sequence>MPWLHRDCAANELHKVASRVEVERRGSVHQTATSRRDSSSNAEGHKPAVYPIAPKKTADKDLTYISATEVKKHDGKEGNRLFIVVDEIVLDCTDYINQHPGGKQIMQSFAGHNCSWQWWSFHDRKIWNGVAVNFRVGRTDGTANRFVPAYIGLRPLGYHGE</sequence>
<dbReference type="Pfam" id="PF00173">
    <property type="entry name" value="Cyt-b5"/>
    <property type="match status" value="1"/>
</dbReference>
<protein>
    <submittedName>
        <fullName evidence="3">Cytochrome b5-like heme/steroid binding domain-containing protein</fullName>
    </submittedName>
</protein>
<feature type="compositionally biased region" description="Basic and acidic residues" evidence="1">
    <location>
        <begin position="34"/>
        <end position="46"/>
    </location>
</feature>
<dbReference type="InterPro" id="IPR001199">
    <property type="entry name" value="Cyt_B5-like_heme/steroid-bd"/>
</dbReference>
<dbReference type="SUPFAM" id="SSF55856">
    <property type="entry name" value="Cytochrome b5-like heme/steroid binding domain"/>
    <property type="match status" value="1"/>
</dbReference>
<evidence type="ECO:0000313" key="3">
    <source>
        <dbReference type="EMBL" id="KAF2479999.1"/>
    </source>
</evidence>
<evidence type="ECO:0000256" key="1">
    <source>
        <dbReference type="SAM" id="MobiDB-lite"/>
    </source>
</evidence>
<proteinExistence type="predicted"/>
<evidence type="ECO:0000259" key="2">
    <source>
        <dbReference type="PROSITE" id="PS50255"/>
    </source>
</evidence>
<dbReference type="EMBL" id="MU001640">
    <property type="protein sequence ID" value="KAF2479999.1"/>
    <property type="molecule type" value="Genomic_DNA"/>
</dbReference>
<dbReference type="RefSeq" id="XP_033586569.1">
    <property type="nucleotide sequence ID" value="XM_033737599.1"/>
</dbReference>
<dbReference type="AlphaFoldDB" id="A0A6A6PJ02"/>
<reference evidence="3" key="1">
    <citation type="journal article" date="2020" name="Stud. Mycol.">
        <title>101 Dothideomycetes genomes: a test case for predicting lifestyles and emergence of pathogens.</title>
        <authorList>
            <person name="Haridas S."/>
            <person name="Albert R."/>
            <person name="Binder M."/>
            <person name="Bloem J."/>
            <person name="Labutti K."/>
            <person name="Salamov A."/>
            <person name="Andreopoulos B."/>
            <person name="Baker S."/>
            <person name="Barry K."/>
            <person name="Bills G."/>
            <person name="Bluhm B."/>
            <person name="Cannon C."/>
            <person name="Castanera R."/>
            <person name="Culley D."/>
            <person name="Daum C."/>
            <person name="Ezra D."/>
            <person name="Gonzalez J."/>
            <person name="Henrissat B."/>
            <person name="Kuo A."/>
            <person name="Liang C."/>
            <person name="Lipzen A."/>
            <person name="Lutzoni F."/>
            <person name="Magnuson J."/>
            <person name="Mondo S."/>
            <person name="Nolan M."/>
            <person name="Ohm R."/>
            <person name="Pangilinan J."/>
            <person name="Park H.-J."/>
            <person name="Ramirez L."/>
            <person name="Alfaro M."/>
            <person name="Sun H."/>
            <person name="Tritt A."/>
            <person name="Yoshinaga Y."/>
            <person name="Zwiers L.-H."/>
            <person name="Turgeon B."/>
            <person name="Goodwin S."/>
            <person name="Spatafora J."/>
            <person name="Crous P."/>
            <person name="Grigoriev I."/>
        </authorList>
    </citation>
    <scope>NUCLEOTIDE SEQUENCE</scope>
    <source>
        <strain evidence="3">CBS 113389</strain>
    </source>
</reference>
<dbReference type="SMART" id="SM01117">
    <property type="entry name" value="Cyt-b5"/>
    <property type="match status" value="1"/>
</dbReference>
<name>A0A6A6PJ02_9PEZI</name>
<dbReference type="GeneID" id="54478601"/>
<dbReference type="PROSITE" id="PS50255">
    <property type="entry name" value="CYTOCHROME_B5_2"/>
    <property type="match status" value="1"/>
</dbReference>
<feature type="domain" description="Cytochrome b5 heme-binding" evidence="2">
    <location>
        <begin position="62"/>
        <end position="140"/>
    </location>
</feature>
<organism evidence="3 4">
    <name type="scientific">Neohortaea acidophila</name>
    <dbReference type="NCBI Taxonomy" id="245834"/>
    <lineage>
        <taxon>Eukaryota</taxon>
        <taxon>Fungi</taxon>
        <taxon>Dikarya</taxon>
        <taxon>Ascomycota</taxon>
        <taxon>Pezizomycotina</taxon>
        <taxon>Dothideomycetes</taxon>
        <taxon>Dothideomycetidae</taxon>
        <taxon>Mycosphaerellales</taxon>
        <taxon>Teratosphaeriaceae</taxon>
        <taxon>Neohortaea</taxon>
    </lineage>
</organism>
<dbReference type="InterPro" id="IPR036400">
    <property type="entry name" value="Cyt_B5-like_heme/steroid_sf"/>
</dbReference>
<dbReference type="Proteomes" id="UP000799767">
    <property type="component" value="Unassembled WGS sequence"/>
</dbReference>
<evidence type="ECO:0000313" key="4">
    <source>
        <dbReference type="Proteomes" id="UP000799767"/>
    </source>
</evidence>
<gene>
    <name evidence="3" type="ORF">BDY17DRAFT_326986</name>
</gene>
<dbReference type="OrthoDB" id="260519at2759"/>